<protein>
    <recommendedName>
        <fullName evidence="5">Integral membrane protein</fullName>
    </recommendedName>
</protein>
<feature type="transmembrane region" description="Helical" evidence="2">
    <location>
        <begin position="50"/>
        <end position="71"/>
    </location>
</feature>
<feature type="transmembrane region" description="Helical" evidence="2">
    <location>
        <begin position="160"/>
        <end position="179"/>
    </location>
</feature>
<evidence type="ECO:0008006" key="5">
    <source>
        <dbReference type="Google" id="ProtNLM"/>
    </source>
</evidence>
<sequence length="294" mass="31015">MTGGIALTSAAHREELLGLLLDLDTGRTWPSRRQAAGVIGLALRLRLPGVASLLLTAFLVAFSTEIVATVYRISTGAMTVSVDSRFPIRHVTLALLIPALLRLAIAVAWILGARRITLAACATLLAYALATGGLLAFDLVVLLGLGAAVAWRWPTPRRRVLLLATIPLAMLMWTLSAAWNMYLSIGWLLSVTAVVALLGTVGGLLPHRPPGGGNQPNGPQDQPTPANGRPACRPGLAAQMDKVNPEPGHTVFGNAGCLTSGDIATDGYRLHGETPSTLGGRSARCSRRHRLIGW</sequence>
<evidence type="ECO:0000313" key="4">
    <source>
        <dbReference type="Proteomes" id="UP001596203"/>
    </source>
</evidence>
<proteinExistence type="predicted"/>
<feature type="transmembrane region" description="Helical" evidence="2">
    <location>
        <begin position="185"/>
        <end position="205"/>
    </location>
</feature>
<feature type="transmembrane region" description="Helical" evidence="2">
    <location>
        <begin position="91"/>
        <end position="112"/>
    </location>
</feature>
<dbReference type="Proteomes" id="UP001596203">
    <property type="component" value="Unassembled WGS sequence"/>
</dbReference>
<gene>
    <name evidence="3" type="ORF">ACFP2T_38750</name>
</gene>
<evidence type="ECO:0000256" key="2">
    <source>
        <dbReference type="SAM" id="Phobius"/>
    </source>
</evidence>
<dbReference type="EMBL" id="JBHSPR010000054">
    <property type="protein sequence ID" value="MFC6022090.1"/>
    <property type="molecule type" value="Genomic_DNA"/>
</dbReference>
<evidence type="ECO:0000256" key="1">
    <source>
        <dbReference type="SAM" id="MobiDB-lite"/>
    </source>
</evidence>
<keyword evidence="2" id="KW-1133">Transmembrane helix</keyword>
<keyword evidence="4" id="KW-1185">Reference proteome</keyword>
<feature type="region of interest" description="Disordered" evidence="1">
    <location>
        <begin position="207"/>
        <end position="235"/>
    </location>
</feature>
<dbReference type="RefSeq" id="WP_377431191.1">
    <property type="nucleotide sequence ID" value="NZ_JBHSPR010000054.1"/>
</dbReference>
<accession>A0ABW1KJY5</accession>
<reference evidence="4" key="1">
    <citation type="journal article" date="2019" name="Int. J. Syst. Evol. Microbiol.">
        <title>The Global Catalogue of Microorganisms (GCM) 10K type strain sequencing project: providing services to taxonomists for standard genome sequencing and annotation.</title>
        <authorList>
            <consortium name="The Broad Institute Genomics Platform"/>
            <consortium name="The Broad Institute Genome Sequencing Center for Infectious Disease"/>
            <person name="Wu L."/>
            <person name="Ma J."/>
        </authorList>
    </citation>
    <scope>NUCLEOTIDE SEQUENCE [LARGE SCALE GENOMIC DNA]</scope>
    <source>
        <strain evidence="4">ZS-35-S2</strain>
    </source>
</reference>
<keyword evidence="2" id="KW-0812">Transmembrane</keyword>
<feature type="transmembrane region" description="Helical" evidence="2">
    <location>
        <begin position="124"/>
        <end position="148"/>
    </location>
</feature>
<name>A0ABW1KJY5_9ACTN</name>
<organism evidence="3 4">
    <name type="scientific">Plantactinospora solaniradicis</name>
    <dbReference type="NCBI Taxonomy" id="1723736"/>
    <lineage>
        <taxon>Bacteria</taxon>
        <taxon>Bacillati</taxon>
        <taxon>Actinomycetota</taxon>
        <taxon>Actinomycetes</taxon>
        <taxon>Micromonosporales</taxon>
        <taxon>Micromonosporaceae</taxon>
        <taxon>Plantactinospora</taxon>
    </lineage>
</organism>
<comment type="caution">
    <text evidence="3">The sequence shown here is derived from an EMBL/GenBank/DDBJ whole genome shotgun (WGS) entry which is preliminary data.</text>
</comment>
<keyword evidence="2" id="KW-0472">Membrane</keyword>
<evidence type="ECO:0000313" key="3">
    <source>
        <dbReference type="EMBL" id="MFC6022090.1"/>
    </source>
</evidence>